<gene>
    <name evidence="1" type="ORF">S01H4_43291</name>
</gene>
<dbReference type="AlphaFoldDB" id="X1BRL9"/>
<organism evidence="1">
    <name type="scientific">marine sediment metagenome</name>
    <dbReference type="NCBI Taxonomy" id="412755"/>
    <lineage>
        <taxon>unclassified sequences</taxon>
        <taxon>metagenomes</taxon>
        <taxon>ecological metagenomes</taxon>
    </lineage>
</organism>
<protein>
    <submittedName>
        <fullName evidence="1">Uncharacterized protein</fullName>
    </submittedName>
</protein>
<proteinExistence type="predicted"/>
<sequence length="198" mass="22854">MGIISTKLKNTFSQIKKQKIIQIDDIYKAHKKSEEDIKTIKTPDQFKQDMHPVHAVYASTQNLVSYLAENLSVLPEFKEYYKAAGDAEDEYMPSYPPMSPLTTSYFTHWAFFDLMLGRDRETIGTCLSDIGSEIGIHTSYIELIRLLQESRMGLYLHQGLEGKNVLLYEIFPKKQYRCHVGSGYAGKKNEIWFTRIVP</sequence>
<accession>X1BRL9</accession>
<reference evidence="1" key="1">
    <citation type="journal article" date="2014" name="Front. Microbiol.">
        <title>High frequency of phylogenetically diverse reductive dehalogenase-homologous genes in deep subseafloor sedimentary metagenomes.</title>
        <authorList>
            <person name="Kawai M."/>
            <person name="Futagami T."/>
            <person name="Toyoda A."/>
            <person name="Takaki Y."/>
            <person name="Nishi S."/>
            <person name="Hori S."/>
            <person name="Arai W."/>
            <person name="Tsubouchi T."/>
            <person name="Morono Y."/>
            <person name="Uchiyama I."/>
            <person name="Ito T."/>
            <person name="Fujiyama A."/>
            <person name="Inagaki F."/>
            <person name="Takami H."/>
        </authorList>
    </citation>
    <scope>NUCLEOTIDE SEQUENCE</scope>
    <source>
        <strain evidence="1">Expedition CK06-06</strain>
    </source>
</reference>
<evidence type="ECO:0000313" key="1">
    <source>
        <dbReference type="EMBL" id="GAG97705.1"/>
    </source>
</evidence>
<feature type="non-terminal residue" evidence="1">
    <location>
        <position position="198"/>
    </location>
</feature>
<comment type="caution">
    <text evidence="1">The sequence shown here is derived from an EMBL/GenBank/DDBJ whole genome shotgun (WGS) entry which is preliminary data.</text>
</comment>
<dbReference type="EMBL" id="BART01023864">
    <property type="protein sequence ID" value="GAG97705.1"/>
    <property type="molecule type" value="Genomic_DNA"/>
</dbReference>
<name>X1BRL9_9ZZZZ</name>